<dbReference type="InterPro" id="IPR001789">
    <property type="entry name" value="Sig_transdc_resp-reg_receiver"/>
</dbReference>
<dbReference type="Gene3D" id="3.40.50.300">
    <property type="entry name" value="P-loop containing nucleotide triphosphate hydrolases"/>
    <property type="match status" value="1"/>
</dbReference>
<keyword evidence="6" id="KW-0804">Transcription</keyword>
<evidence type="ECO:0000256" key="5">
    <source>
        <dbReference type="ARBA" id="ARBA00023159"/>
    </source>
</evidence>
<dbReference type="FunFam" id="1.10.8.60:FF:000014">
    <property type="entry name" value="DNA-binding transcriptional regulator NtrC"/>
    <property type="match status" value="1"/>
</dbReference>
<dbReference type="InterPro" id="IPR009057">
    <property type="entry name" value="Homeodomain-like_sf"/>
</dbReference>
<dbReference type="PRINTS" id="PR01590">
    <property type="entry name" value="HTHFIS"/>
</dbReference>
<dbReference type="PROSITE" id="PS00688">
    <property type="entry name" value="SIGMA54_INTERACT_3"/>
    <property type="match status" value="1"/>
</dbReference>
<evidence type="ECO:0000313" key="11">
    <source>
        <dbReference type="Proteomes" id="UP000603434"/>
    </source>
</evidence>
<dbReference type="InterPro" id="IPR003593">
    <property type="entry name" value="AAA+_ATPase"/>
</dbReference>
<dbReference type="CDD" id="cd00009">
    <property type="entry name" value="AAA"/>
    <property type="match status" value="1"/>
</dbReference>
<dbReference type="GO" id="GO:0006355">
    <property type="term" value="P:regulation of DNA-templated transcription"/>
    <property type="evidence" value="ECO:0007669"/>
    <property type="project" value="InterPro"/>
</dbReference>
<dbReference type="SUPFAM" id="SSF46689">
    <property type="entry name" value="Homeodomain-like"/>
    <property type="match status" value="1"/>
</dbReference>
<dbReference type="GO" id="GO:0043565">
    <property type="term" value="F:sequence-specific DNA binding"/>
    <property type="evidence" value="ECO:0007669"/>
    <property type="project" value="InterPro"/>
</dbReference>
<evidence type="ECO:0000256" key="6">
    <source>
        <dbReference type="ARBA" id="ARBA00023163"/>
    </source>
</evidence>
<dbReference type="SMART" id="SM00382">
    <property type="entry name" value="AAA"/>
    <property type="match status" value="1"/>
</dbReference>
<name>A0A8J6TLT7_9BACT</name>
<dbReference type="Pfam" id="PF00158">
    <property type="entry name" value="Sigma54_activat"/>
    <property type="match status" value="1"/>
</dbReference>
<dbReference type="Gene3D" id="3.40.50.2300">
    <property type="match status" value="1"/>
</dbReference>
<protein>
    <submittedName>
        <fullName evidence="10">Sigma-54-dependent Fis family transcriptional regulator</fullName>
    </submittedName>
</protein>
<gene>
    <name evidence="10" type="ORF">H8E23_08710</name>
</gene>
<dbReference type="Gene3D" id="1.10.8.60">
    <property type="match status" value="1"/>
</dbReference>
<dbReference type="SMART" id="SM00448">
    <property type="entry name" value="REC"/>
    <property type="match status" value="1"/>
</dbReference>
<organism evidence="10 11">
    <name type="scientific">Candidatus Desulfatibia profunda</name>
    <dbReference type="NCBI Taxonomy" id="2841695"/>
    <lineage>
        <taxon>Bacteria</taxon>
        <taxon>Pseudomonadati</taxon>
        <taxon>Thermodesulfobacteriota</taxon>
        <taxon>Desulfobacteria</taxon>
        <taxon>Desulfobacterales</taxon>
        <taxon>Desulfobacterales incertae sedis</taxon>
        <taxon>Candidatus Desulfatibia</taxon>
    </lineage>
</organism>
<evidence type="ECO:0000256" key="4">
    <source>
        <dbReference type="ARBA" id="ARBA00023125"/>
    </source>
</evidence>
<dbReference type="PROSITE" id="PS00676">
    <property type="entry name" value="SIGMA54_INTERACT_2"/>
    <property type="match status" value="1"/>
</dbReference>
<dbReference type="PROSITE" id="PS50045">
    <property type="entry name" value="SIGMA54_INTERACT_4"/>
    <property type="match status" value="1"/>
</dbReference>
<evidence type="ECO:0000256" key="3">
    <source>
        <dbReference type="ARBA" id="ARBA00023015"/>
    </source>
</evidence>
<feature type="modified residue" description="4-aspartylphosphate" evidence="7">
    <location>
        <position position="56"/>
    </location>
</feature>
<accession>A0A8J6TLT7</accession>
<dbReference type="InterPro" id="IPR002197">
    <property type="entry name" value="HTH_Fis"/>
</dbReference>
<keyword evidence="2" id="KW-0067">ATP-binding</keyword>
<dbReference type="InterPro" id="IPR058031">
    <property type="entry name" value="AAA_lid_NorR"/>
</dbReference>
<evidence type="ECO:0000313" key="10">
    <source>
        <dbReference type="EMBL" id="MBC8361464.1"/>
    </source>
</evidence>
<dbReference type="GO" id="GO:0005524">
    <property type="term" value="F:ATP binding"/>
    <property type="evidence" value="ECO:0007669"/>
    <property type="project" value="UniProtKB-KW"/>
</dbReference>
<feature type="domain" description="Sigma-54 factor interaction" evidence="8">
    <location>
        <begin position="146"/>
        <end position="375"/>
    </location>
</feature>
<dbReference type="InterPro" id="IPR025662">
    <property type="entry name" value="Sigma_54_int_dom_ATP-bd_1"/>
</dbReference>
<dbReference type="PROSITE" id="PS50110">
    <property type="entry name" value="RESPONSE_REGULATORY"/>
    <property type="match status" value="1"/>
</dbReference>
<dbReference type="InterPro" id="IPR027417">
    <property type="entry name" value="P-loop_NTPase"/>
</dbReference>
<feature type="domain" description="Response regulatory" evidence="9">
    <location>
        <begin position="7"/>
        <end position="121"/>
    </location>
</feature>
<dbReference type="InterPro" id="IPR025943">
    <property type="entry name" value="Sigma_54_int_dom_ATP-bd_2"/>
</dbReference>
<keyword evidence="7" id="KW-0597">Phosphoprotein</keyword>
<keyword evidence="3" id="KW-0805">Transcription regulation</keyword>
<dbReference type="EMBL" id="JACNJH010000134">
    <property type="protein sequence ID" value="MBC8361464.1"/>
    <property type="molecule type" value="Genomic_DNA"/>
</dbReference>
<proteinExistence type="predicted"/>
<keyword evidence="5" id="KW-0010">Activator</keyword>
<dbReference type="FunFam" id="3.40.50.300:FF:000006">
    <property type="entry name" value="DNA-binding transcriptional regulator NtrC"/>
    <property type="match status" value="1"/>
</dbReference>
<dbReference type="AlphaFoldDB" id="A0A8J6TLT7"/>
<evidence type="ECO:0000259" key="9">
    <source>
        <dbReference type="PROSITE" id="PS50110"/>
    </source>
</evidence>
<dbReference type="Proteomes" id="UP000603434">
    <property type="component" value="Unassembled WGS sequence"/>
</dbReference>
<dbReference type="SUPFAM" id="SSF52172">
    <property type="entry name" value="CheY-like"/>
    <property type="match status" value="1"/>
</dbReference>
<evidence type="ECO:0000256" key="2">
    <source>
        <dbReference type="ARBA" id="ARBA00022840"/>
    </source>
</evidence>
<dbReference type="PANTHER" id="PTHR32071">
    <property type="entry name" value="TRANSCRIPTIONAL REGULATORY PROTEIN"/>
    <property type="match status" value="1"/>
</dbReference>
<evidence type="ECO:0000259" key="8">
    <source>
        <dbReference type="PROSITE" id="PS50045"/>
    </source>
</evidence>
<dbReference type="Pfam" id="PF00072">
    <property type="entry name" value="Response_reg"/>
    <property type="match status" value="1"/>
</dbReference>
<reference evidence="10 11" key="1">
    <citation type="submission" date="2020-08" db="EMBL/GenBank/DDBJ databases">
        <title>Bridging the membrane lipid divide: bacteria of the FCB group superphylum have the potential to synthesize archaeal ether lipids.</title>
        <authorList>
            <person name="Villanueva L."/>
            <person name="Von Meijenfeldt F.A.B."/>
            <person name="Westbye A.B."/>
            <person name="Yadav S."/>
            <person name="Hopmans E.C."/>
            <person name="Dutilh B.E."/>
            <person name="Sinninghe Damste J.S."/>
        </authorList>
    </citation>
    <scope>NUCLEOTIDE SEQUENCE [LARGE SCALE GENOMIC DNA]</scope>
    <source>
        <strain evidence="10">NIOZ-UU30</strain>
    </source>
</reference>
<dbReference type="InterPro" id="IPR002078">
    <property type="entry name" value="Sigma_54_int"/>
</dbReference>
<dbReference type="Pfam" id="PF25601">
    <property type="entry name" value="AAA_lid_14"/>
    <property type="match status" value="1"/>
</dbReference>
<dbReference type="Gene3D" id="1.10.10.60">
    <property type="entry name" value="Homeodomain-like"/>
    <property type="match status" value="1"/>
</dbReference>
<dbReference type="SUPFAM" id="SSF52540">
    <property type="entry name" value="P-loop containing nucleoside triphosphate hydrolases"/>
    <property type="match status" value="1"/>
</dbReference>
<dbReference type="PANTHER" id="PTHR32071:SF119">
    <property type="entry name" value="SIGMA L-DEPENDENT TRANSCRIPTIONAL REGULATOR YPLP-RELATED"/>
    <property type="match status" value="1"/>
</dbReference>
<keyword evidence="1" id="KW-0547">Nucleotide-binding</keyword>
<comment type="caution">
    <text evidence="10">The sequence shown here is derived from an EMBL/GenBank/DDBJ whole genome shotgun (WGS) entry which is preliminary data.</text>
</comment>
<keyword evidence="4" id="KW-0238">DNA-binding</keyword>
<dbReference type="InterPro" id="IPR011006">
    <property type="entry name" value="CheY-like_superfamily"/>
</dbReference>
<dbReference type="GO" id="GO:0000160">
    <property type="term" value="P:phosphorelay signal transduction system"/>
    <property type="evidence" value="ECO:0007669"/>
    <property type="project" value="InterPro"/>
</dbReference>
<sequence length="456" mass="51830">MKSAKEKLLVVEDEEISRKNLEHILKKEGYDIIAVDSGVKALDLLNSQSFDLVITDLKMEHVDGMQVLRKTRELQPYTEVIMITGYATVDSSVQAMREGAYYYIAKPYKIDEVRKIAQEALLKRRLQVENLALRETLSQHQQIPFIVGKSEAMVNVQKTIRQIAPADINVLILGESGTGKELVARAIHNLSPRSDKRFIAFNCGSFTEELMANELFGHEKDAFTGATKAKAGLIKVADGGTVFLDEIGDMPLSMQIKLLRVIQEKEVLPVGGESPVPVDVRFIAATHRDLKEDVEKGHFRQDLYYRLNVITIHSPPLTDRGGDIPLLALHFLAQKSQAMKKEIHDIDRECMELLCQYGWPGNVRELENVIERAVALENGPCIRVDDLPEYIRNLSIETYRQRSCEVPTLEEQEKNYIKWVLTKCDGNKTKAAKIMDIDRVSLWRKMKRYGLEPQEP</sequence>
<evidence type="ECO:0000256" key="1">
    <source>
        <dbReference type="ARBA" id="ARBA00022741"/>
    </source>
</evidence>
<dbReference type="Pfam" id="PF02954">
    <property type="entry name" value="HTH_8"/>
    <property type="match status" value="1"/>
</dbReference>
<dbReference type="PROSITE" id="PS00675">
    <property type="entry name" value="SIGMA54_INTERACT_1"/>
    <property type="match status" value="1"/>
</dbReference>
<dbReference type="InterPro" id="IPR025944">
    <property type="entry name" value="Sigma_54_int_dom_CS"/>
</dbReference>
<evidence type="ECO:0000256" key="7">
    <source>
        <dbReference type="PROSITE-ProRule" id="PRU00169"/>
    </source>
</evidence>